<evidence type="ECO:0000259" key="8">
    <source>
        <dbReference type="Pfam" id="PF25145"/>
    </source>
</evidence>
<feature type="transmembrane region" description="Helical" evidence="5">
    <location>
        <begin position="282"/>
        <end position="300"/>
    </location>
</feature>
<dbReference type="InterPro" id="IPR052165">
    <property type="entry name" value="Membrane_assoc_protease"/>
</dbReference>
<feature type="transmembrane region" description="Helical" evidence="5">
    <location>
        <begin position="331"/>
        <end position="353"/>
    </location>
</feature>
<gene>
    <name evidence="9" type="ORF">D3H55_03170</name>
</gene>
<feature type="transmembrane region" description="Helical" evidence="5">
    <location>
        <begin position="307"/>
        <end position="325"/>
    </location>
</feature>
<dbReference type="InterPro" id="IPR056738">
    <property type="entry name" value="NfeD1b_N"/>
</dbReference>
<dbReference type="CDD" id="cd07021">
    <property type="entry name" value="Clp_protease_NfeD_like"/>
    <property type="match status" value="1"/>
</dbReference>
<name>A0A3A1R8U6_9BACI</name>
<dbReference type="PANTHER" id="PTHR33507:SF3">
    <property type="entry name" value="INNER MEMBRANE PROTEIN YBBJ"/>
    <property type="match status" value="1"/>
</dbReference>
<dbReference type="Pfam" id="PF24961">
    <property type="entry name" value="NfeD_membrane"/>
    <property type="match status" value="1"/>
</dbReference>
<comment type="subcellular location">
    <subcellularLocation>
        <location evidence="1">Membrane</location>
        <topology evidence="1">Multi-pass membrane protein</topology>
    </subcellularLocation>
</comment>
<keyword evidence="2 5" id="KW-0812">Transmembrane</keyword>
<keyword evidence="4 5" id="KW-0472">Membrane</keyword>
<proteinExistence type="predicted"/>
<dbReference type="OrthoDB" id="9806253at2"/>
<dbReference type="EMBL" id="QXIR01000003">
    <property type="protein sequence ID" value="RIW37763.1"/>
    <property type="molecule type" value="Genomic_DNA"/>
</dbReference>
<dbReference type="PANTHER" id="PTHR33507">
    <property type="entry name" value="INNER MEMBRANE PROTEIN YBBJ"/>
    <property type="match status" value="1"/>
</dbReference>
<keyword evidence="3 5" id="KW-1133">Transmembrane helix</keyword>
<evidence type="ECO:0000256" key="4">
    <source>
        <dbReference type="ARBA" id="ARBA00023136"/>
    </source>
</evidence>
<evidence type="ECO:0000313" key="9">
    <source>
        <dbReference type="EMBL" id="RIW37763.1"/>
    </source>
</evidence>
<keyword evidence="10" id="KW-1185">Reference proteome</keyword>
<dbReference type="RefSeq" id="WP_119545642.1">
    <property type="nucleotide sequence ID" value="NZ_QXIR01000003.1"/>
</dbReference>
<dbReference type="InterPro" id="IPR056739">
    <property type="entry name" value="NfeD_membrane"/>
</dbReference>
<dbReference type="GO" id="GO:0005886">
    <property type="term" value="C:plasma membrane"/>
    <property type="evidence" value="ECO:0007669"/>
    <property type="project" value="TreeGrafter"/>
</dbReference>
<evidence type="ECO:0000256" key="1">
    <source>
        <dbReference type="ARBA" id="ARBA00004141"/>
    </source>
</evidence>
<evidence type="ECO:0000259" key="7">
    <source>
        <dbReference type="Pfam" id="PF24961"/>
    </source>
</evidence>
<dbReference type="SUPFAM" id="SSF52096">
    <property type="entry name" value="ClpP/crotonase"/>
    <property type="match status" value="1"/>
</dbReference>
<dbReference type="AlphaFoldDB" id="A0A3A1R8U6"/>
<feature type="domain" description="NfeD-like C-terminal" evidence="6">
    <location>
        <begin position="383"/>
        <end position="436"/>
    </location>
</feature>
<evidence type="ECO:0000256" key="5">
    <source>
        <dbReference type="SAM" id="Phobius"/>
    </source>
</evidence>
<organism evidence="9 10">
    <name type="scientific">Bacillus salacetis</name>
    <dbReference type="NCBI Taxonomy" id="2315464"/>
    <lineage>
        <taxon>Bacteria</taxon>
        <taxon>Bacillati</taxon>
        <taxon>Bacillota</taxon>
        <taxon>Bacilli</taxon>
        <taxon>Bacillales</taxon>
        <taxon>Bacillaceae</taxon>
        <taxon>Bacillus</taxon>
    </lineage>
</organism>
<accession>A0A3A1R8U6</accession>
<protein>
    <submittedName>
        <fullName evidence="9">Nodulation protein NfeD</fullName>
    </submittedName>
</protein>
<dbReference type="InterPro" id="IPR012340">
    <property type="entry name" value="NA-bd_OB-fold"/>
</dbReference>
<comment type="caution">
    <text evidence="9">The sequence shown here is derived from an EMBL/GenBank/DDBJ whole genome shotgun (WGS) entry which is preliminary data.</text>
</comment>
<evidence type="ECO:0000256" key="3">
    <source>
        <dbReference type="ARBA" id="ARBA00022989"/>
    </source>
</evidence>
<dbReference type="Proteomes" id="UP000265801">
    <property type="component" value="Unassembled WGS sequence"/>
</dbReference>
<dbReference type="InterPro" id="IPR002810">
    <property type="entry name" value="NfeD-like_C"/>
</dbReference>
<feature type="domain" description="NfeD integral membrane" evidence="7">
    <location>
        <begin position="238"/>
        <end position="351"/>
    </location>
</feature>
<dbReference type="Pfam" id="PF01957">
    <property type="entry name" value="NfeD"/>
    <property type="match status" value="1"/>
</dbReference>
<feature type="transmembrane region" description="Helical" evidence="5">
    <location>
        <begin position="232"/>
        <end position="252"/>
    </location>
</feature>
<feature type="domain" description="NfeD1b N-terminal" evidence="8">
    <location>
        <begin position="33"/>
        <end position="220"/>
    </location>
</feature>
<sequence>MVLRKIYLSGLLLLLAVSLIGSFPFNTEAEGETVYVIPIEKEVEKGLYAFLSRGIEDAREAGADTIIFHIDTPGGLVDAAGNIGKLLDNTEIKTVAFVDNRALSAGAFISLHADDIYMVPNSTMGAAAIIDQAGNSADEKAQSYWLSAMKSAAETSGRDPKYALAMADKSVDLPEVGAAEGELLTLDAKTAESVGYSEGTVSSMDELLEKLGMENAEVVNVEESFAEMLARFITNPVVVPILLSLASLGLVVELYSPGFGVAGSIGLASLLLFFYGHLVAGLAGYETLILFIIGIGLIVAEFFLPGGIAGILGVGAVIGSILMAGGNVVTMGISLLIALTVAIIAMVVFVKVFGKKMKLFNKIILKDSTNTESGYVSNVNRLELIGAIGVTKTPLRPSGTIIIDDERIDAVSEGGFIGQNMPVKVVKVEGSRTVVREIEN</sequence>
<dbReference type="Gene3D" id="3.90.226.10">
    <property type="entry name" value="2-enoyl-CoA Hydratase, Chain A, domain 1"/>
    <property type="match status" value="1"/>
</dbReference>
<dbReference type="InterPro" id="IPR029045">
    <property type="entry name" value="ClpP/crotonase-like_dom_sf"/>
</dbReference>
<evidence type="ECO:0000313" key="10">
    <source>
        <dbReference type="Proteomes" id="UP000265801"/>
    </source>
</evidence>
<evidence type="ECO:0000259" key="6">
    <source>
        <dbReference type="Pfam" id="PF01957"/>
    </source>
</evidence>
<dbReference type="Pfam" id="PF25145">
    <property type="entry name" value="NfeD1b_N"/>
    <property type="match status" value="1"/>
</dbReference>
<evidence type="ECO:0000256" key="2">
    <source>
        <dbReference type="ARBA" id="ARBA00022692"/>
    </source>
</evidence>
<dbReference type="Gene3D" id="2.40.50.140">
    <property type="entry name" value="Nucleic acid-binding proteins"/>
    <property type="match status" value="1"/>
</dbReference>
<reference evidence="9 10" key="1">
    <citation type="submission" date="2018-09" db="EMBL/GenBank/DDBJ databases">
        <title>Bacillus saliacetes sp. nov., isolated from Thai shrimp paste (Ka-pi).</title>
        <authorList>
            <person name="Daroonpunt R."/>
            <person name="Tanasupawat S."/>
            <person name="Yiamsombut S."/>
        </authorList>
    </citation>
    <scope>NUCLEOTIDE SEQUENCE [LARGE SCALE GENOMIC DNA]</scope>
    <source>
        <strain evidence="9 10">SKP7-4</strain>
    </source>
</reference>